<accession>A0A3B0VZG9</accession>
<dbReference type="AlphaFoldDB" id="A0A3B0VZG9"/>
<gene>
    <name evidence="1" type="ORF">MNBD_DELTA04-53</name>
</gene>
<proteinExistence type="predicted"/>
<feature type="non-terminal residue" evidence="1">
    <location>
        <position position="1"/>
    </location>
</feature>
<reference evidence="1" key="1">
    <citation type="submission" date="2018-06" db="EMBL/GenBank/DDBJ databases">
        <authorList>
            <person name="Zhirakovskaya E."/>
        </authorList>
    </citation>
    <scope>NUCLEOTIDE SEQUENCE</scope>
</reference>
<dbReference type="EMBL" id="UOEY01000047">
    <property type="protein sequence ID" value="VAW37696.1"/>
    <property type="molecule type" value="Genomic_DNA"/>
</dbReference>
<name>A0A3B0VZG9_9ZZZZ</name>
<protein>
    <submittedName>
        <fullName evidence="1">Uncharacterized protein</fullName>
    </submittedName>
</protein>
<organism evidence="1">
    <name type="scientific">hydrothermal vent metagenome</name>
    <dbReference type="NCBI Taxonomy" id="652676"/>
    <lineage>
        <taxon>unclassified sequences</taxon>
        <taxon>metagenomes</taxon>
        <taxon>ecological metagenomes</taxon>
    </lineage>
</organism>
<evidence type="ECO:0000313" key="1">
    <source>
        <dbReference type="EMBL" id="VAW37696.1"/>
    </source>
</evidence>
<sequence>GRFDHLLCIPAMSFLVLSLRQFGRETESRPATKRGGES</sequence>